<comment type="caution">
    <text evidence="3">The sequence shown here is derived from an EMBL/GenBank/DDBJ whole genome shotgun (WGS) entry which is preliminary data.</text>
</comment>
<evidence type="ECO:0000256" key="1">
    <source>
        <dbReference type="SAM" id="Coils"/>
    </source>
</evidence>
<dbReference type="SUPFAM" id="SSF57997">
    <property type="entry name" value="Tropomyosin"/>
    <property type="match status" value="1"/>
</dbReference>
<sequence>MMRGRGYPVEQTEKRKLFLELAAVEVCEKERVTAPGEWTEKGKGELLVNYNLQTSLTFTYFKDLHPAGTAVVGIVGHAESLPARETGPQRLGDTRVAEDKVHGTKGVGEESISIGIQLVEEELNRAQERLATALQKLEEAEKAADESESYEGY</sequence>
<evidence type="ECO:0000256" key="2">
    <source>
        <dbReference type="SAM" id="MobiDB-lite"/>
    </source>
</evidence>
<reference evidence="3" key="1">
    <citation type="submission" date="2019-10" db="EMBL/GenBank/DDBJ databases">
        <title>The sequence and de novo assembly of the wild yak genome.</title>
        <authorList>
            <person name="Liu Y."/>
        </authorList>
    </citation>
    <scope>NUCLEOTIDE SEQUENCE [LARGE SCALE GENOMIC DNA]</scope>
    <source>
        <strain evidence="3">WY2019</strain>
    </source>
</reference>
<protein>
    <submittedName>
        <fullName evidence="3">Uncharacterized protein</fullName>
    </submittedName>
</protein>
<feature type="compositionally biased region" description="Basic and acidic residues" evidence="2">
    <location>
        <begin position="92"/>
        <end position="102"/>
    </location>
</feature>
<gene>
    <name evidence="3" type="ORF">E5288_WYG008370</name>
</gene>
<evidence type="ECO:0000313" key="3">
    <source>
        <dbReference type="EMBL" id="MXQ88792.1"/>
    </source>
</evidence>
<dbReference type="PANTHER" id="PTHR19269">
    <property type="entry name" value="TROPOMYOSIN"/>
    <property type="match status" value="1"/>
</dbReference>
<dbReference type="Gene3D" id="1.20.5.170">
    <property type="match status" value="1"/>
</dbReference>
<dbReference type="Proteomes" id="UP000322234">
    <property type="component" value="Unassembled WGS sequence"/>
</dbReference>
<organism evidence="3 4">
    <name type="scientific">Bos mutus</name>
    <name type="common">wild yak</name>
    <dbReference type="NCBI Taxonomy" id="72004"/>
    <lineage>
        <taxon>Eukaryota</taxon>
        <taxon>Metazoa</taxon>
        <taxon>Chordata</taxon>
        <taxon>Craniata</taxon>
        <taxon>Vertebrata</taxon>
        <taxon>Euteleostomi</taxon>
        <taxon>Mammalia</taxon>
        <taxon>Eutheria</taxon>
        <taxon>Laurasiatheria</taxon>
        <taxon>Artiodactyla</taxon>
        <taxon>Ruminantia</taxon>
        <taxon>Pecora</taxon>
        <taxon>Bovidae</taxon>
        <taxon>Bovinae</taxon>
        <taxon>Bos</taxon>
    </lineage>
</organism>
<feature type="region of interest" description="Disordered" evidence="2">
    <location>
        <begin position="83"/>
        <end position="104"/>
    </location>
</feature>
<dbReference type="EMBL" id="VBQZ03000049">
    <property type="protein sequence ID" value="MXQ88792.1"/>
    <property type="molecule type" value="Genomic_DNA"/>
</dbReference>
<dbReference type="AlphaFoldDB" id="A0A6B0RHH3"/>
<accession>A0A6B0RHH3</accession>
<keyword evidence="1" id="KW-0175">Coiled coil</keyword>
<name>A0A6B0RHH3_9CETA</name>
<keyword evidence="4" id="KW-1185">Reference proteome</keyword>
<feature type="coiled-coil region" evidence="1">
    <location>
        <begin position="116"/>
        <end position="150"/>
    </location>
</feature>
<evidence type="ECO:0000313" key="4">
    <source>
        <dbReference type="Proteomes" id="UP000322234"/>
    </source>
</evidence>
<proteinExistence type="predicted"/>